<keyword evidence="1" id="KW-0812">Transmembrane</keyword>
<dbReference type="RefSeq" id="WP_306390659.1">
    <property type="nucleotide sequence ID" value="NZ_JAVCAP010000036.1"/>
</dbReference>
<gene>
    <name evidence="3" type="ORF">Q9291_13585</name>
</gene>
<dbReference type="EMBL" id="JAVCAP010000036">
    <property type="protein sequence ID" value="MDP8568877.1"/>
    <property type="molecule type" value="Genomic_DNA"/>
</dbReference>
<keyword evidence="4" id="KW-1185">Reference proteome</keyword>
<evidence type="ECO:0000259" key="2">
    <source>
        <dbReference type="SMART" id="SM01008"/>
    </source>
</evidence>
<evidence type="ECO:0000313" key="3">
    <source>
        <dbReference type="EMBL" id="MDP8568877.1"/>
    </source>
</evidence>
<proteinExistence type="predicted"/>
<organism evidence="3 4">
    <name type="scientific">Methylophilus aquaticus</name>
    <dbReference type="NCBI Taxonomy" id="1971610"/>
    <lineage>
        <taxon>Bacteria</taxon>
        <taxon>Pseudomonadati</taxon>
        <taxon>Pseudomonadota</taxon>
        <taxon>Betaproteobacteria</taxon>
        <taxon>Nitrosomonadales</taxon>
        <taxon>Methylophilaceae</taxon>
        <taxon>Methylophilus</taxon>
    </lineage>
</organism>
<dbReference type="PROSITE" id="PS51318">
    <property type="entry name" value="TAT"/>
    <property type="match status" value="1"/>
</dbReference>
<dbReference type="InterPro" id="IPR008274">
    <property type="entry name" value="AldOxase/xan_DH_MoCoBD1"/>
</dbReference>
<dbReference type="InterPro" id="IPR006311">
    <property type="entry name" value="TAT_signal"/>
</dbReference>
<evidence type="ECO:0000313" key="4">
    <source>
        <dbReference type="Proteomes" id="UP001225906"/>
    </source>
</evidence>
<dbReference type="Pfam" id="PF02738">
    <property type="entry name" value="MoCoBD_1"/>
    <property type="match status" value="1"/>
</dbReference>
<comment type="caution">
    <text evidence="3">The sequence shown here is derived from an EMBL/GenBank/DDBJ whole genome shotgun (WGS) entry which is preliminary data.</text>
</comment>
<dbReference type="PANTHER" id="PTHR47495">
    <property type="entry name" value="ALDEHYDE DEHYDROGENASE"/>
    <property type="match status" value="1"/>
</dbReference>
<dbReference type="InterPro" id="IPR046867">
    <property type="entry name" value="AldOxase/xan_DH_MoCoBD2"/>
</dbReference>
<feature type="transmembrane region" description="Helical" evidence="1">
    <location>
        <begin position="12"/>
        <end position="32"/>
    </location>
</feature>
<dbReference type="Pfam" id="PF20256">
    <property type="entry name" value="MoCoBD_2"/>
    <property type="match status" value="2"/>
</dbReference>
<dbReference type="InterPro" id="IPR000674">
    <property type="entry name" value="Ald_Oxase/Xan_DH_a/b"/>
</dbReference>
<dbReference type="SUPFAM" id="SSF56003">
    <property type="entry name" value="Molybdenum cofactor-binding domain"/>
    <property type="match status" value="2"/>
</dbReference>
<protein>
    <submittedName>
        <fullName evidence="3">Xanthine dehydrogenase family protein molybdopterin-binding subunit</fullName>
    </submittedName>
</protein>
<name>A0ABT9JWC2_9PROT</name>
<dbReference type="InterPro" id="IPR052516">
    <property type="entry name" value="N-heterocyclic_Hydroxylase"/>
</dbReference>
<feature type="domain" description="Aldehyde oxidase/xanthine dehydrogenase a/b hammerhead" evidence="2">
    <location>
        <begin position="214"/>
        <end position="292"/>
    </location>
</feature>
<sequence>MSTNINLSRRTFIKATAFVAGGLVIAFSIPYAKRFMQKEQAAAPGQDKPLPVPNAFLRIGTDDSITVMLAHSEMGQGVWTTLPMLIADELDADWSKIKVEHAPAAPDYIHTAYGIQITGGSSTTWSEFDRYRQAGALTRALLIQAAANTWGVAVDSLRTENGFVRNGEQTLSYGQLAEKAAGLETPTHVTLKTPDQWKFIGKPTRRLDSAEKINGTAKFGQDIQFEGLKIGMVARSPVFGTTLASVDDSATLKVSGVIKVVKVPTGVAVIADHYWAAKQGRDALKLTWQTEGKEKPDSAALLKQYSALAQQPGLSAAKAGDTAQALKQAAHTVTAEYVLPYLSHAPMEPLNCAVKITEDGCEIWTGTQMQTTDQGAAAKILGMPPEKVMIHTQFLGGGFGRRANPRADFVSEAVEVAKAAGMPVKTVWSREDDIKGGFYRPMFVHRASIGMDADGKPQAWQHTLVGQSIILGTPFEKVMIKDGIDATSVEGVADSPYVKDLPNHQVELHTMPSAVPVLWWRSVGHSHSAFVMESLIDELAHTAKQDPVAYRRQLLKNHPRHLATLNLAAEKAGWDKPLPEGIFRGIAVHESFGSVVTQIAEVSVKEGQVKVHRMVTAIDCGLAVNPDGVKAQMESSIAFGLGAALSSEISFKDGEVVQSNFHDYQVLRMKDMPKVEVYIVQSSEKMGGVGEPGLPPVAPAVTNAIFAATGKRLRSLPIANQLA</sequence>
<dbReference type="InterPro" id="IPR012368">
    <property type="entry name" value="OxRdtase_Mopterin-bd_su_IorB"/>
</dbReference>
<keyword evidence="1" id="KW-0472">Membrane</keyword>
<dbReference type="PANTHER" id="PTHR47495:SF2">
    <property type="entry name" value="ALDEHYDE DEHYDROGENASE"/>
    <property type="match status" value="1"/>
</dbReference>
<dbReference type="Proteomes" id="UP001225906">
    <property type="component" value="Unassembled WGS sequence"/>
</dbReference>
<reference evidence="4" key="1">
    <citation type="journal article" date="2019" name="Int. J. Syst. Evol. Microbiol.">
        <title>The Global Catalogue of Microorganisms (GCM) 10K type strain sequencing project: providing services to taxonomists for standard genome sequencing and annotation.</title>
        <authorList>
            <consortium name="The Broad Institute Genomics Platform"/>
            <consortium name="The Broad Institute Genome Sequencing Center for Infectious Disease"/>
            <person name="Wu L."/>
            <person name="Ma J."/>
        </authorList>
    </citation>
    <scope>NUCLEOTIDE SEQUENCE [LARGE SCALE GENOMIC DNA]</scope>
    <source>
        <strain evidence="4">VKM B-3159</strain>
    </source>
</reference>
<dbReference type="PIRSF" id="PIRSF036389">
    <property type="entry name" value="IOR_B"/>
    <property type="match status" value="1"/>
</dbReference>
<dbReference type="Gene3D" id="3.30.365.10">
    <property type="entry name" value="Aldehyde oxidase/xanthine dehydrogenase, molybdopterin binding domain"/>
    <property type="match status" value="4"/>
</dbReference>
<evidence type="ECO:0000256" key="1">
    <source>
        <dbReference type="SAM" id="Phobius"/>
    </source>
</evidence>
<keyword evidence="1" id="KW-1133">Transmembrane helix</keyword>
<accession>A0ABT9JWC2</accession>
<dbReference type="SMART" id="SM01008">
    <property type="entry name" value="Ald_Xan_dh_C"/>
    <property type="match status" value="1"/>
</dbReference>
<dbReference type="InterPro" id="IPR037165">
    <property type="entry name" value="AldOxase/xan_DH_Mopterin-bd_sf"/>
</dbReference>